<evidence type="ECO:0000256" key="1">
    <source>
        <dbReference type="ARBA" id="ARBA00000439"/>
    </source>
</evidence>
<dbReference type="Pfam" id="PF02446">
    <property type="entry name" value="Glyco_hydro_77"/>
    <property type="match status" value="1"/>
</dbReference>
<evidence type="ECO:0000256" key="5">
    <source>
        <dbReference type="ARBA" id="ARBA00022676"/>
    </source>
</evidence>
<dbReference type="EC" id="2.4.1.25" evidence="3 10"/>
<evidence type="ECO:0000313" key="11">
    <source>
        <dbReference type="EMBL" id="SJZ56883.1"/>
    </source>
</evidence>
<dbReference type="SUPFAM" id="SSF51445">
    <property type="entry name" value="(Trans)glycosidases"/>
    <property type="match status" value="1"/>
</dbReference>
<dbReference type="GeneID" id="78316963"/>
<evidence type="ECO:0000256" key="2">
    <source>
        <dbReference type="ARBA" id="ARBA00005684"/>
    </source>
</evidence>
<organism evidence="11 12">
    <name type="scientific">Treponema porcinum</name>
    <dbReference type="NCBI Taxonomy" id="261392"/>
    <lineage>
        <taxon>Bacteria</taxon>
        <taxon>Pseudomonadati</taxon>
        <taxon>Spirochaetota</taxon>
        <taxon>Spirochaetia</taxon>
        <taxon>Spirochaetales</taxon>
        <taxon>Treponemataceae</taxon>
        <taxon>Treponema</taxon>
    </lineage>
</organism>
<comment type="catalytic activity">
    <reaction evidence="1 10">
        <text>Transfers a segment of a (1-&gt;4)-alpha-D-glucan to a new position in an acceptor, which may be glucose or a (1-&gt;4)-alpha-D-glucan.</text>
        <dbReference type="EC" id="2.4.1.25"/>
    </reaction>
</comment>
<protein>
    <recommendedName>
        <fullName evidence="4 10">4-alpha-glucanotransferase</fullName>
        <ecNumber evidence="3 10">2.4.1.25</ecNumber>
    </recommendedName>
    <alternativeName>
        <fullName evidence="8 10">Amylomaltase</fullName>
    </alternativeName>
    <alternativeName>
        <fullName evidence="9 10">Disproportionating enzyme</fullName>
    </alternativeName>
</protein>
<dbReference type="NCBIfam" id="NF011080">
    <property type="entry name" value="PRK14508.1-3"/>
    <property type="match status" value="1"/>
</dbReference>
<evidence type="ECO:0000256" key="10">
    <source>
        <dbReference type="RuleBase" id="RU361207"/>
    </source>
</evidence>
<dbReference type="GO" id="GO:0005975">
    <property type="term" value="P:carbohydrate metabolic process"/>
    <property type="evidence" value="ECO:0007669"/>
    <property type="project" value="InterPro"/>
</dbReference>
<keyword evidence="6 10" id="KW-0808">Transferase</keyword>
<dbReference type="PANTHER" id="PTHR32438">
    <property type="entry name" value="4-ALPHA-GLUCANOTRANSFERASE DPE1, CHLOROPLASTIC/AMYLOPLASTIC"/>
    <property type="match status" value="1"/>
</dbReference>
<keyword evidence="5 10" id="KW-0328">Glycosyltransferase</keyword>
<name>A0A1T4LQD5_TREPO</name>
<evidence type="ECO:0000256" key="9">
    <source>
        <dbReference type="ARBA" id="ARBA00031501"/>
    </source>
</evidence>
<evidence type="ECO:0000256" key="3">
    <source>
        <dbReference type="ARBA" id="ARBA00012560"/>
    </source>
</evidence>
<gene>
    <name evidence="11" type="ORF">SAMN02745149_01680</name>
</gene>
<keyword evidence="12" id="KW-1185">Reference proteome</keyword>
<accession>A0A1T4LQD5</accession>
<comment type="similarity">
    <text evidence="2 10">Belongs to the disproportionating enzyme family.</text>
</comment>
<dbReference type="Proteomes" id="UP000190423">
    <property type="component" value="Unassembled WGS sequence"/>
</dbReference>
<dbReference type="GO" id="GO:0004134">
    <property type="term" value="F:4-alpha-glucanotransferase activity"/>
    <property type="evidence" value="ECO:0007669"/>
    <property type="project" value="UniProtKB-EC"/>
</dbReference>
<evidence type="ECO:0000256" key="8">
    <source>
        <dbReference type="ARBA" id="ARBA00031423"/>
    </source>
</evidence>
<dbReference type="NCBIfam" id="TIGR00217">
    <property type="entry name" value="malQ"/>
    <property type="match status" value="1"/>
</dbReference>
<dbReference type="PANTHER" id="PTHR32438:SF5">
    <property type="entry name" value="4-ALPHA-GLUCANOTRANSFERASE DPE1, CHLOROPLASTIC_AMYLOPLASTIC"/>
    <property type="match status" value="1"/>
</dbReference>
<dbReference type="STRING" id="261392.SAMN02745149_01680"/>
<sequence length="531" mass="58999">MKFTRSSGILMHPTSFAGTPGIGTLGKAAYEFVDWLESAHQTLWQILPIGPTGYGDSPYASFSTFAGNPLMIDLDDLAAKGWADKNDIIPADYIKTDGPVDFGSVVWWKMPVLFKCASYFLANCSKKDREDYEAFKNDNSSWLDNYANFTSIKQFYDAKADKEGVSGIAQMWNAFWPEKLAKCDPVEVSKWNAGHTDNIEQIKVIQFFFAKQWFSLKEYANGKGIKLIGDIPIFVAPDSADVWANQKFFQLDKKGIPLKVAGVPPDYFSATGQLWGNPLYDWDAMKKDNYSWWVKRTQRMTELVDIVRIDHFRGFEAYWSIPYGDPTAVNGKWIPGPNIALFDAIKKALGELPIIAEDLGVITDGVRKLRDDSGFPGMKVLQFAFDPNEAGKDGMVNAFLPHMYPQTSVVYTGTHDNDTMQGWLDSASDAAVKIAAEYAFGKKISETEARALSDNGELCAGLIRSAIASTADMAVIPMQDILDLGAEARMNTPNTLGGTNWAWRIAPGSLTKERAENLAFISDLYGRNILK</sequence>
<dbReference type="Gene3D" id="3.20.20.80">
    <property type="entry name" value="Glycosidases"/>
    <property type="match status" value="1"/>
</dbReference>
<evidence type="ECO:0000313" key="12">
    <source>
        <dbReference type="Proteomes" id="UP000190423"/>
    </source>
</evidence>
<dbReference type="EMBL" id="FUWG01000012">
    <property type="protein sequence ID" value="SJZ56883.1"/>
    <property type="molecule type" value="Genomic_DNA"/>
</dbReference>
<evidence type="ECO:0000256" key="4">
    <source>
        <dbReference type="ARBA" id="ARBA00020295"/>
    </source>
</evidence>
<evidence type="ECO:0000256" key="7">
    <source>
        <dbReference type="ARBA" id="ARBA00023277"/>
    </source>
</evidence>
<dbReference type="OrthoDB" id="9811841at2"/>
<reference evidence="11 12" key="1">
    <citation type="submission" date="2017-02" db="EMBL/GenBank/DDBJ databases">
        <authorList>
            <person name="Peterson S.W."/>
        </authorList>
    </citation>
    <scope>NUCLEOTIDE SEQUENCE [LARGE SCALE GENOMIC DNA]</scope>
    <source>
        <strain evidence="11 12">ATCC BAA-908</strain>
    </source>
</reference>
<proteinExistence type="inferred from homology"/>
<dbReference type="InterPro" id="IPR003385">
    <property type="entry name" value="Glyco_hydro_77"/>
</dbReference>
<dbReference type="AlphaFoldDB" id="A0A1T4LQD5"/>
<keyword evidence="7 10" id="KW-0119">Carbohydrate metabolism</keyword>
<dbReference type="RefSeq" id="WP_078933577.1">
    <property type="nucleotide sequence ID" value="NZ_FUWG01000012.1"/>
</dbReference>
<dbReference type="InterPro" id="IPR017853">
    <property type="entry name" value="GH"/>
</dbReference>
<evidence type="ECO:0000256" key="6">
    <source>
        <dbReference type="ARBA" id="ARBA00022679"/>
    </source>
</evidence>